<accession>A0ABU5I982</accession>
<evidence type="ECO:0000259" key="2">
    <source>
        <dbReference type="Pfam" id="PF03981"/>
    </source>
</evidence>
<dbReference type="Pfam" id="PF03981">
    <property type="entry name" value="Ubiq_cyt_C_chap"/>
    <property type="match status" value="1"/>
</dbReference>
<protein>
    <submittedName>
        <fullName evidence="3">Ubiquinol-cytochrome C chaperone family protein</fullName>
    </submittedName>
</protein>
<comment type="caution">
    <text evidence="3">The sequence shown here is derived from an EMBL/GenBank/DDBJ whole genome shotgun (WGS) entry which is preliminary data.</text>
</comment>
<organism evidence="3 4">
    <name type="scientific">Azohydromonas lata</name>
    <dbReference type="NCBI Taxonomy" id="45677"/>
    <lineage>
        <taxon>Bacteria</taxon>
        <taxon>Pseudomonadati</taxon>
        <taxon>Pseudomonadota</taxon>
        <taxon>Betaproteobacteria</taxon>
        <taxon>Burkholderiales</taxon>
        <taxon>Sphaerotilaceae</taxon>
        <taxon>Azohydromonas</taxon>
    </lineage>
</organism>
<dbReference type="InterPro" id="IPR021150">
    <property type="entry name" value="Ubiq_cyt_c_chap"/>
</dbReference>
<dbReference type="Proteomes" id="UP001293718">
    <property type="component" value="Unassembled WGS sequence"/>
</dbReference>
<dbReference type="EMBL" id="JAXOJX010000003">
    <property type="protein sequence ID" value="MDZ5455659.1"/>
    <property type="molecule type" value="Genomic_DNA"/>
</dbReference>
<proteinExistence type="inferred from homology"/>
<evidence type="ECO:0000313" key="4">
    <source>
        <dbReference type="Proteomes" id="UP001293718"/>
    </source>
</evidence>
<sequence>MSKYITTDLDLIGVLQTAEESDLTIISDYITDSGKGRISLDSSVRAYLEVCRQSNALSENINVLAKEIQDFGGNTIMNFFRGKGVPYPEIVEDVASHFKVKADKTESTESLETKILLAVAVKAMEKMSPTEQRDFASKISGGRVVGAGPGVIDALQAAVVAGGYGTYMLAAAVANGAAEQLLGRGLVLAANGALMRGIGAFAGPIGWAVTVIWALFDLASPAYRVTVPCVLQIAYLRQRSKETKAS</sequence>
<keyword evidence="4" id="KW-1185">Reference proteome</keyword>
<evidence type="ECO:0000256" key="1">
    <source>
        <dbReference type="ARBA" id="ARBA00006436"/>
    </source>
</evidence>
<feature type="domain" description="Ubiquinol-cytochrome c chaperone" evidence="2">
    <location>
        <begin position="65"/>
        <end position="228"/>
    </location>
</feature>
<dbReference type="RefSeq" id="WP_322464414.1">
    <property type="nucleotide sequence ID" value="NZ_JAXOJX010000003.1"/>
</dbReference>
<comment type="similarity">
    <text evidence="1">Belongs to the UPF0174 family.</text>
</comment>
<gene>
    <name evidence="3" type="ORF">SM757_03640</name>
</gene>
<reference evidence="3 4" key="1">
    <citation type="submission" date="2023-11" db="EMBL/GenBank/DDBJ databases">
        <title>Draft genome of Azohydromonas lata strain H1 (DSM1123), a polyhydroxyalkanoate producer.</title>
        <authorList>
            <person name="Traversa D."/>
            <person name="D'Addabbo P."/>
            <person name="Pazzani C."/>
            <person name="Manzari C."/>
            <person name="Chiara M."/>
            <person name="Scrascia M."/>
        </authorList>
    </citation>
    <scope>NUCLEOTIDE SEQUENCE [LARGE SCALE GENOMIC DNA]</scope>
    <source>
        <strain evidence="3 4">H1</strain>
    </source>
</reference>
<name>A0ABU5I982_9BURK</name>
<evidence type="ECO:0000313" key="3">
    <source>
        <dbReference type="EMBL" id="MDZ5455659.1"/>
    </source>
</evidence>